<dbReference type="CDD" id="cd01556">
    <property type="entry name" value="EPSP_synthase"/>
    <property type="match status" value="1"/>
</dbReference>
<comment type="similarity">
    <text evidence="2 8">Belongs to the EPSP synthase family.</text>
</comment>
<evidence type="ECO:0000313" key="11">
    <source>
        <dbReference type="Proteomes" id="UP000638848"/>
    </source>
</evidence>
<dbReference type="NCBIfam" id="TIGR01356">
    <property type="entry name" value="aroA"/>
    <property type="match status" value="1"/>
</dbReference>
<dbReference type="FunFam" id="3.65.10.10:FF:000011">
    <property type="entry name" value="3-phosphoshikimate 1-carboxyvinyltransferase"/>
    <property type="match status" value="1"/>
</dbReference>
<dbReference type="EC" id="2.5.1.19" evidence="8"/>
<reference evidence="10" key="1">
    <citation type="journal article" date="2014" name="Int. J. Syst. Evol. Microbiol.">
        <title>Complete genome sequence of Corynebacterium casei LMG S-19264T (=DSM 44701T), isolated from a smear-ripened cheese.</title>
        <authorList>
            <consortium name="US DOE Joint Genome Institute (JGI-PGF)"/>
            <person name="Walter F."/>
            <person name="Albersmeier A."/>
            <person name="Kalinowski J."/>
            <person name="Ruckert C."/>
        </authorList>
    </citation>
    <scope>NUCLEOTIDE SEQUENCE</scope>
    <source>
        <strain evidence="10">CGMCC 1.12187</strain>
    </source>
</reference>
<keyword evidence="3 8" id="KW-0963">Cytoplasm</keyword>
<comment type="function">
    <text evidence="8">Catalyzes the transfer of the enolpyruvyl moiety of phosphoenolpyruvate (PEP) to the 5-hydroxyl of shikimate-3-phosphate (S3P) to produce enolpyruvyl shikimate-3-phosphate and inorganic phosphate.</text>
</comment>
<dbReference type="PROSITE" id="PS00104">
    <property type="entry name" value="EPSP_SYNTHASE_1"/>
    <property type="match status" value="1"/>
</dbReference>
<name>A0A917GUQ4_9MICC</name>
<dbReference type="Pfam" id="PF00275">
    <property type="entry name" value="EPSP_synthase"/>
    <property type="match status" value="1"/>
</dbReference>
<dbReference type="InterPro" id="IPR036968">
    <property type="entry name" value="Enolpyruvate_Tfrase_sf"/>
</dbReference>
<evidence type="ECO:0000256" key="1">
    <source>
        <dbReference type="ARBA" id="ARBA00004811"/>
    </source>
</evidence>
<dbReference type="SUPFAM" id="SSF55205">
    <property type="entry name" value="EPT/RTPC-like"/>
    <property type="match status" value="1"/>
</dbReference>
<feature type="binding site" evidence="8">
    <location>
        <position position="373"/>
    </location>
    <ligand>
        <name>phosphoenolpyruvate</name>
        <dbReference type="ChEBI" id="CHEBI:58702"/>
    </ligand>
</feature>
<evidence type="ECO:0000256" key="7">
    <source>
        <dbReference type="ARBA" id="ARBA00044633"/>
    </source>
</evidence>
<feature type="binding site" evidence="8">
    <location>
        <position position="45"/>
    </location>
    <ligand>
        <name>phosphoenolpyruvate</name>
        <dbReference type="ChEBI" id="CHEBI:58702"/>
    </ligand>
</feature>
<dbReference type="GO" id="GO:0009073">
    <property type="term" value="P:aromatic amino acid family biosynthetic process"/>
    <property type="evidence" value="ECO:0007669"/>
    <property type="project" value="UniProtKB-KW"/>
</dbReference>
<dbReference type="PROSITE" id="PS00885">
    <property type="entry name" value="EPSP_SYNTHASE_2"/>
    <property type="match status" value="1"/>
</dbReference>
<dbReference type="InterPro" id="IPR001986">
    <property type="entry name" value="Enolpyruvate_Tfrase_dom"/>
</dbReference>
<keyword evidence="6 8" id="KW-0057">Aromatic amino acid biosynthesis</keyword>
<protein>
    <recommendedName>
        <fullName evidence="8">3-phosphoshikimate 1-carboxyvinyltransferase</fullName>
        <ecNumber evidence="8">2.5.1.19</ecNumber>
    </recommendedName>
    <alternativeName>
        <fullName evidence="8">5-enolpyruvylshikimate-3-phosphate synthase</fullName>
        <shortName evidence="8">EPSP synthase</shortName>
        <shortName evidence="8">EPSPS</shortName>
    </alternativeName>
</protein>
<comment type="subunit">
    <text evidence="8">Monomer.</text>
</comment>
<feature type="binding site" evidence="8">
    <location>
        <position position="197"/>
    </location>
    <ligand>
        <name>phosphoenolpyruvate</name>
        <dbReference type="ChEBI" id="CHEBI:58702"/>
    </ligand>
</feature>
<dbReference type="GO" id="GO:0003866">
    <property type="term" value="F:3-phosphoshikimate 1-carboxyvinyltransferase activity"/>
    <property type="evidence" value="ECO:0007669"/>
    <property type="project" value="UniProtKB-UniRule"/>
</dbReference>
<dbReference type="Proteomes" id="UP000638848">
    <property type="component" value="Unassembled WGS sequence"/>
</dbReference>
<evidence type="ECO:0000313" key="10">
    <source>
        <dbReference type="EMBL" id="GGG57912.1"/>
    </source>
</evidence>
<sequence>MNPPEAPVPAALPDAAEPAPQHELWPAPFVGDRPVVASLTVPGSKSLTNRYLLLAALADGPCRLRSPLHSRDSRLMVEALRALGARVEEVEGAGDFGPDLVVTPASWDDTEPVTVDCGLAGTVMRFVPPVAALGRRAVTFDGDPGARVRPMGPVVEALRGLGLRVEDEGRGRLPFTVHGAGGVRGGELVIDATASSQFVSALLLVGARFEEGLVLRHRGADGRGVPSMPHVEMTVEVLRELGVDVDDSVPDEWRVAPGPVRAFDVEIEQDLSNAGPFLAAAVVTGGRVSVPRWPERTTQGGDHWKQILPAFGAEAELAGGTFTVGGPAVVTGVDLDLSEAGELAPTVAAICAVATTPSRLRGIAHLRGHETDRLAALVAEINRLGGDAEETEDGLVVRPAPLHGGTFRSYEDHRMATAGAVVGLVVPDVLVENIATTAKTLPEFPRLWAELVGTDRGA</sequence>
<dbReference type="GO" id="GO:0009423">
    <property type="term" value="P:chorismate biosynthetic process"/>
    <property type="evidence" value="ECO:0007669"/>
    <property type="project" value="UniProtKB-UniRule"/>
</dbReference>
<dbReference type="PIRSF" id="PIRSF000505">
    <property type="entry name" value="EPSPS"/>
    <property type="match status" value="1"/>
</dbReference>
<keyword evidence="4 8" id="KW-0028">Amino-acid biosynthesis</keyword>
<feature type="binding site" evidence="8">
    <location>
        <position position="121"/>
    </location>
    <ligand>
        <name>phosphoenolpyruvate</name>
        <dbReference type="ChEBI" id="CHEBI:58702"/>
    </ligand>
</feature>
<evidence type="ECO:0000256" key="3">
    <source>
        <dbReference type="ARBA" id="ARBA00022490"/>
    </source>
</evidence>
<comment type="subcellular location">
    <subcellularLocation>
        <location evidence="8">Cytoplasm</location>
    </subcellularLocation>
</comment>
<feature type="binding site" evidence="8">
    <location>
        <position position="196"/>
    </location>
    <ligand>
        <name>3-phosphoshikimate</name>
        <dbReference type="ChEBI" id="CHEBI:145989"/>
    </ligand>
</feature>
<dbReference type="HAMAP" id="MF_00210">
    <property type="entry name" value="EPSP_synth"/>
    <property type="match status" value="1"/>
</dbReference>
<dbReference type="InterPro" id="IPR006264">
    <property type="entry name" value="EPSP_synthase"/>
</dbReference>
<accession>A0A917GUQ4</accession>
<dbReference type="InterPro" id="IPR013792">
    <property type="entry name" value="RNA3'P_cycl/enolpyr_Trfase_a/b"/>
</dbReference>
<dbReference type="GO" id="GO:0008652">
    <property type="term" value="P:amino acid biosynthetic process"/>
    <property type="evidence" value="ECO:0007669"/>
    <property type="project" value="UniProtKB-KW"/>
</dbReference>
<feature type="domain" description="Enolpyruvate transferase" evidence="9">
    <location>
        <begin position="34"/>
        <end position="446"/>
    </location>
</feature>
<evidence type="ECO:0000256" key="6">
    <source>
        <dbReference type="ARBA" id="ARBA00023141"/>
    </source>
</evidence>
<keyword evidence="11" id="KW-1185">Reference proteome</keyword>
<feature type="binding site" evidence="8">
    <location>
        <position position="369"/>
    </location>
    <ligand>
        <name>3-phosphoshikimate</name>
        <dbReference type="ChEBI" id="CHEBI:145989"/>
    </ligand>
</feature>
<dbReference type="Gene3D" id="3.65.10.10">
    <property type="entry name" value="Enolpyruvate transferase domain"/>
    <property type="match status" value="2"/>
</dbReference>
<evidence type="ECO:0000256" key="2">
    <source>
        <dbReference type="ARBA" id="ARBA00009948"/>
    </source>
</evidence>
<comment type="catalytic activity">
    <reaction evidence="7">
        <text>3-phosphoshikimate + phosphoenolpyruvate = 5-O-(1-carboxyvinyl)-3-phosphoshikimate + phosphate</text>
        <dbReference type="Rhea" id="RHEA:21256"/>
        <dbReference type="ChEBI" id="CHEBI:43474"/>
        <dbReference type="ChEBI" id="CHEBI:57701"/>
        <dbReference type="ChEBI" id="CHEBI:58702"/>
        <dbReference type="ChEBI" id="CHEBI:145989"/>
        <dbReference type="EC" id="2.5.1.19"/>
    </reaction>
    <physiologicalReaction direction="left-to-right" evidence="7">
        <dbReference type="Rhea" id="RHEA:21257"/>
    </physiologicalReaction>
</comment>
<evidence type="ECO:0000256" key="5">
    <source>
        <dbReference type="ARBA" id="ARBA00022679"/>
    </source>
</evidence>
<organism evidence="10 11">
    <name type="scientific">Kocuria dechangensis</name>
    <dbReference type="NCBI Taxonomy" id="1176249"/>
    <lineage>
        <taxon>Bacteria</taxon>
        <taxon>Bacillati</taxon>
        <taxon>Actinomycetota</taxon>
        <taxon>Actinomycetes</taxon>
        <taxon>Micrococcales</taxon>
        <taxon>Micrococcaceae</taxon>
        <taxon>Kocuria</taxon>
    </lineage>
</organism>
<dbReference type="AlphaFoldDB" id="A0A917GUQ4"/>
<gene>
    <name evidence="10" type="primary">aroA1</name>
    <name evidence="8" type="synonym">aroA</name>
    <name evidence="10" type="ORF">GCM10011374_20880</name>
</gene>
<dbReference type="EMBL" id="BMEQ01000009">
    <property type="protein sequence ID" value="GGG57912.1"/>
    <property type="molecule type" value="Genomic_DNA"/>
</dbReference>
<dbReference type="GO" id="GO:0005737">
    <property type="term" value="C:cytoplasm"/>
    <property type="evidence" value="ECO:0007669"/>
    <property type="project" value="UniProtKB-SubCell"/>
</dbReference>
<feature type="binding site" evidence="8">
    <location>
        <position position="414"/>
    </location>
    <ligand>
        <name>phosphoenolpyruvate</name>
        <dbReference type="ChEBI" id="CHEBI:58702"/>
    </ligand>
</feature>
<dbReference type="InterPro" id="IPR023193">
    <property type="entry name" value="EPSP_synthase_CS"/>
</dbReference>
<feature type="active site" description="Proton acceptor" evidence="8">
    <location>
        <position position="342"/>
    </location>
</feature>
<evidence type="ECO:0000259" key="9">
    <source>
        <dbReference type="Pfam" id="PF00275"/>
    </source>
</evidence>
<feature type="binding site" evidence="8">
    <location>
        <position position="45"/>
    </location>
    <ligand>
        <name>3-phosphoshikimate</name>
        <dbReference type="ChEBI" id="CHEBI:145989"/>
    </ligand>
</feature>
<evidence type="ECO:0000256" key="8">
    <source>
        <dbReference type="HAMAP-Rule" id="MF_00210"/>
    </source>
</evidence>
<feature type="binding site" evidence="8">
    <location>
        <position position="50"/>
    </location>
    <ligand>
        <name>3-phosphoshikimate</name>
        <dbReference type="ChEBI" id="CHEBI:145989"/>
    </ligand>
</feature>
<comment type="caution">
    <text evidence="8">Lacks conserved residue(s) required for the propagation of feature annotation.</text>
</comment>
<feature type="binding site" evidence="8">
    <location>
        <position position="197"/>
    </location>
    <ligand>
        <name>3-phosphoshikimate</name>
        <dbReference type="ChEBI" id="CHEBI:145989"/>
    </ligand>
</feature>
<feature type="binding site" evidence="8">
    <location>
        <position position="342"/>
    </location>
    <ligand>
        <name>3-phosphoshikimate</name>
        <dbReference type="ChEBI" id="CHEBI:145989"/>
    </ligand>
</feature>
<dbReference type="PANTHER" id="PTHR21090:SF5">
    <property type="entry name" value="PENTAFUNCTIONAL AROM POLYPEPTIDE"/>
    <property type="match status" value="1"/>
</dbReference>
<feature type="binding site" evidence="8">
    <location>
        <position position="195"/>
    </location>
    <ligand>
        <name>3-phosphoshikimate</name>
        <dbReference type="ChEBI" id="CHEBI:145989"/>
    </ligand>
</feature>
<proteinExistence type="inferred from homology"/>
<feature type="binding site" evidence="8">
    <location>
        <position position="149"/>
    </location>
    <ligand>
        <name>phosphoenolpyruvate</name>
        <dbReference type="ChEBI" id="CHEBI:58702"/>
    </ligand>
</feature>
<evidence type="ECO:0000256" key="4">
    <source>
        <dbReference type="ARBA" id="ARBA00022605"/>
    </source>
</evidence>
<feature type="binding site" evidence="8">
    <location>
        <position position="227"/>
    </location>
    <ligand>
        <name>3-phosphoshikimate</name>
        <dbReference type="ChEBI" id="CHEBI:145989"/>
    </ligand>
</feature>
<dbReference type="PANTHER" id="PTHR21090">
    <property type="entry name" value="AROM/DEHYDROQUINATE SYNTHASE"/>
    <property type="match status" value="1"/>
</dbReference>
<dbReference type="FunFam" id="3.65.10.10:FF:000010">
    <property type="entry name" value="3-phosphoshikimate 1-carboxyvinyltransferase"/>
    <property type="match status" value="1"/>
</dbReference>
<comment type="caution">
    <text evidence="10">The sequence shown here is derived from an EMBL/GenBank/DDBJ whole genome shotgun (WGS) entry which is preliminary data.</text>
</comment>
<keyword evidence="5 8" id="KW-0808">Transferase</keyword>
<feature type="binding site" evidence="8">
    <location>
        <position position="439"/>
    </location>
    <ligand>
        <name>phosphoenolpyruvate</name>
        <dbReference type="ChEBI" id="CHEBI:58702"/>
    </ligand>
</feature>
<comment type="pathway">
    <text evidence="1 8">Metabolic intermediate biosynthesis; chorismate biosynthesis; chorismate from D-erythrose 4-phosphate and phosphoenolpyruvate: step 6/7.</text>
</comment>
<reference evidence="10" key="2">
    <citation type="submission" date="2020-09" db="EMBL/GenBank/DDBJ databases">
        <authorList>
            <person name="Sun Q."/>
            <person name="Zhou Y."/>
        </authorList>
    </citation>
    <scope>NUCLEOTIDE SEQUENCE</scope>
    <source>
        <strain evidence="10">CGMCC 1.12187</strain>
    </source>
</reference>
<feature type="binding site" evidence="8">
    <location>
        <position position="46"/>
    </location>
    <ligand>
        <name>3-phosphoshikimate</name>
        <dbReference type="ChEBI" id="CHEBI:145989"/>
    </ligand>
</feature>